<evidence type="ECO:0000313" key="15">
    <source>
        <dbReference type="Proteomes" id="UP000274756"/>
    </source>
</evidence>
<dbReference type="OrthoDB" id="27603at2759"/>
<dbReference type="GO" id="GO:0007018">
    <property type="term" value="P:microtubule-based movement"/>
    <property type="evidence" value="ECO:0007669"/>
    <property type="project" value="InterPro"/>
</dbReference>
<evidence type="ECO:0000256" key="8">
    <source>
        <dbReference type="ARBA" id="ARBA00023017"/>
    </source>
</evidence>
<name>A0A0N4UEK0_DRAME</name>
<dbReference type="Proteomes" id="UP000274756">
    <property type="component" value="Unassembled WGS sequence"/>
</dbReference>
<sequence length="447" mass="49467">MPPTGTMNLPLSSITTAAPSVSSTNTDDERIWTQILSEVSANGTSNTPQGSILFLGGDRQSGKSWLLSRLEKREVSGRGSALEYHFLNVNTDYRDSSYAYQLSIAGGGVAPGESITLPVWVLDGDQAFAPLIKFALTNCLSRCVVVLCASILQPYSIIPTLNKWSKLLDSQIANIFDRGSIAEARKAQELFWQEYVEPLDSSMHSDKIPSMEAEQILLPLQQNILTHNTGVAVVVVLTKCDLAASELSDELLDRIQYHTRKFCMQHGAALVYTSAKEEQNTALLFKYLAHRVCGTPFTMPAHVVEKNAVFVPAGWDNEKKLDIIKETISDIEQPLEVVLFFIKMKIPRQRQQVKDQWIEAEDEQVFLQKLASIDATSSKKNMAQKTMNEGGDGNSPLISFFNNLLKNKEGQAVPAKVADPEAHLQRMLEQANNSAPVNPTTDVQLEK</sequence>
<dbReference type="InterPro" id="IPR008467">
    <property type="entry name" value="Dynein1_light_intermed_chain"/>
</dbReference>
<dbReference type="EMBL" id="UYYG01000008">
    <property type="protein sequence ID" value="VDN50831.1"/>
    <property type="molecule type" value="Genomic_DNA"/>
</dbReference>
<comment type="function">
    <text evidence="11">Acts as one of several non-catalytic accessory components of the cytoplasmic dynein 1 complex that are thought to be involved in linking dynein to cargos and to adapter proteins that regulate dynein function. Cytoplasmic dynein 1 acts as a motor for the intracellular retrograde motility of vesicles and organelles along microtubules. May play a role in binding dynein to membranous organelles or chromosomes.</text>
</comment>
<evidence type="ECO:0000256" key="12">
    <source>
        <dbReference type="SAM" id="MobiDB-lite"/>
    </source>
</evidence>
<dbReference type="Gene3D" id="3.40.50.300">
    <property type="entry name" value="P-loop containing nucleotide triphosphate hydrolases"/>
    <property type="match status" value="1"/>
</dbReference>
<protein>
    <recommendedName>
        <fullName evidence="11">Dynein light intermediate chain</fullName>
    </recommendedName>
</protein>
<dbReference type="Proteomes" id="UP000038040">
    <property type="component" value="Unplaced"/>
</dbReference>
<dbReference type="SUPFAM" id="SSF52540">
    <property type="entry name" value="P-loop containing nucleoside triphosphate hydrolases"/>
    <property type="match status" value="1"/>
</dbReference>
<evidence type="ECO:0000313" key="16">
    <source>
        <dbReference type="WBParaSite" id="DME_0000581001-mRNA-1"/>
    </source>
</evidence>
<evidence type="ECO:0000256" key="4">
    <source>
        <dbReference type="ARBA" id="ARBA00022490"/>
    </source>
</evidence>
<dbReference type="GO" id="GO:0005868">
    <property type="term" value="C:cytoplasmic dynein complex"/>
    <property type="evidence" value="ECO:0007669"/>
    <property type="project" value="UniProtKB-UniRule"/>
</dbReference>
<dbReference type="PANTHER" id="PTHR12688:SF0">
    <property type="entry name" value="DYNEIN LIGHT INTERMEDIATE CHAIN"/>
    <property type="match status" value="1"/>
</dbReference>
<dbReference type="AlphaFoldDB" id="A0A0N4UEK0"/>
<dbReference type="GO" id="GO:0005524">
    <property type="term" value="F:ATP binding"/>
    <property type="evidence" value="ECO:0007669"/>
    <property type="project" value="UniProtKB-KW"/>
</dbReference>
<dbReference type="InterPro" id="IPR022780">
    <property type="entry name" value="Dynein_light_int_chain"/>
</dbReference>
<reference evidence="16" key="1">
    <citation type="submission" date="2017-02" db="UniProtKB">
        <authorList>
            <consortium name="WormBaseParasite"/>
        </authorList>
    </citation>
    <scope>IDENTIFICATION</scope>
</reference>
<dbReference type="WBParaSite" id="DME_0000581001-mRNA-1">
    <property type="protein sequence ID" value="DME_0000581001-mRNA-1"/>
    <property type="gene ID" value="DME_0000581001"/>
</dbReference>
<evidence type="ECO:0000256" key="10">
    <source>
        <dbReference type="ARBA" id="ARBA00023212"/>
    </source>
</evidence>
<comment type="similarity">
    <text evidence="2 11">Belongs to the dynein light intermediate chain family.</text>
</comment>
<dbReference type="STRING" id="318479.A0A0N4UEK0"/>
<keyword evidence="3 11" id="KW-0813">Transport</keyword>
<evidence type="ECO:0000256" key="11">
    <source>
        <dbReference type="RuleBase" id="RU366047"/>
    </source>
</evidence>
<evidence type="ECO:0000256" key="9">
    <source>
        <dbReference type="ARBA" id="ARBA00023175"/>
    </source>
</evidence>
<gene>
    <name evidence="13" type="ORF">DME_LOCUS804</name>
</gene>
<keyword evidence="4 11" id="KW-0963">Cytoplasm</keyword>
<proteinExistence type="inferred from homology"/>
<dbReference type="PANTHER" id="PTHR12688">
    <property type="entry name" value="DYNEIN LIGHT INTERMEDIATE CHAIN"/>
    <property type="match status" value="1"/>
</dbReference>
<keyword evidence="10 11" id="KW-0206">Cytoskeleton</keyword>
<evidence type="ECO:0000313" key="13">
    <source>
        <dbReference type="EMBL" id="VDN50831.1"/>
    </source>
</evidence>
<evidence type="ECO:0000256" key="5">
    <source>
        <dbReference type="ARBA" id="ARBA00022701"/>
    </source>
</evidence>
<evidence type="ECO:0000256" key="1">
    <source>
        <dbReference type="ARBA" id="ARBA00004245"/>
    </source>
</evidence>
<dbReference type="Pfam" id="PF05783">
    <property type="entry name" value="DLIC"/>
    <property type="match status" value="1"/>
</dbReference>
<comment type="subunit">
    <text evidence="11">Homodimer. The cytoplasmic dynein 1 complex consists of two catalytic heavy chains (HCs) and a number of non-catalytic subunits presented by intermediate chains (ICs).</text>
</comment>
<dbReference type="GO" id="GO:0045504">
    <property type="term" value="F:dynein heavy chain binding"/>
    <property type="evidence" value="ECO:0007669"/>
    <property type="project" value="TreeGrafter"/>
</dbReference>
<evidence type="ECO:0000313" key="14">
    <source>
        <dbReference type="Proteomes" id="UP000038040"/>
    </source>
</evidence>
<evidence type="ECO:0000256" key="3">
    <source>
        <dbReference type="ARBA" id="ARBA00022448"/>
    </source>
</evidence>
<feature type="region of interest" description="Disordered" evidence="12">
    <location>
        <begin position="1"/>
        <end position="25"/>
    </location>
</feature>
<keyword evidence="9 11" id="KW-0505">Motor protein</keyword>
<comment type="subcellular location">
    <subcellularLocation>
        <location evidence="1 11">Cytoplasm</location>
        <location evidence="1 11">Cytoskeleton</location>
    </subcellularLocation>
</comment>
<keyword evidence="7 11" id="KW-0067">ATP-binding</keyword>
<keyword evidence="8 11" id="KW-0243">Dynein</keyword>
<keyword evidence="15" id="KW-1185">Reference proteome</keyword>
<reference evidence="13 15" key="2">
    <citation type="submission" date="2018-11" db="EMBL/GenBank/DDBJ databases">
        <authorList>
            <consortium name="Pathogen Informatics"/>
        </authorList>
    </citation>
    <scope>NUCLEOTIDE SEQUENCE [LARGE SCALE GENOMIC DNA]</scope>
</reference>
<keyword evidence="6 11" id="KW-0547">Nucleotide-binding</keyword>
<evidence type="ECO:0000256" key="6">
    <source>
        <dbReference type="ARBA" id="ARBA00022741"/>
    </source>
</evidence>
<dbReference type="InterPro" id="IPR027417">
    <property type="entry name" value="P-loop_NTPase"/>
</dbReference>
<dbReference type="GO" id="GO:0005813">
    <property type="term" value="C:centrosome"/>
    <property type="evidence" value="ECO:0007669"/>
    <property type="project" value="TreeGrafter"/>
</dbReference>
<dbReference type="GO" id="GO:0005874">
    <property type="term" value="C:microtubule"/>
    <property type="evidence" value="ECO:0007669"/>
    <property type="project" value="UniProtKB-KW"/>
</dbReference>
<organism evidence="14 16">
    <name type="scientific">Dracunculus medinensis</name>
    <name type="common">Guinea worm</name>
    <dbReference type="NCBI Taxonomy" id="318479"/>
    <lineage>
        <taxon>Eukaryota</taxon>
        <taxon>Metazoa</taxon>
        <taxon>Ecdysozoa</taxon>
        <taxon>Nematoda</taxon>
        <taxon>Chromadorea</taxon>
        <taxon>Rhabditida</taxon>
        <taxon>Spirurina</taxon>
        <taxon>Dracunculoidea</taxon>
        <taxon>Dracunculidae</taxon>
        <taxon>Dracunculus</taxon>
    </lineage>
</organism>
<dbReference type="GO" id="GO:0000226">
    <property type="term" value="P:microtubule cytoskeleton organization"/>
    <property type="evidence" value="ECO:0007669"/>
    <property type="project" value="TreeGrafter"/>
</dbReference>
<keyword evidence="5 11" id="KW-0493">Microtubule</keyword>
<evidence type="ECO:0000256" key="2">
    <source>
        <dbReference type="ARBA" id="ARBA00006831"/>
    </source>
</evidence>
<evidence type="ECO:0000256" key="7">
    <source>
        <dbReference type="ARBA" id="ARBA00022840"/>
    </source>
</evidence>
<accession>A0A0N4UEK0</accession>